<protein>
    <submittedName>
        <fullName evidence="7">Lysophospholipid acyltransferase family protein</fullName>
    </submittedName>
</protein>
<keyword evidence="3" id="KW-0997">Cell inner membrane</keyword>
<evidence type="ECO:0000256" key="1">
    <source>
        <dbReference type="ARBA" id="ARBA00004533"/>
    </source>
</evidence>
<dbReference type="InterPro" id="IPR004960">
    <property type="entry name" value="LipA_acyltrans"/>
</dbReference>
<dbReference type="EMBL" id="JBBPCO010000005">
    <property type="protein sequence ID" value="MEK8089473.1"/>
    <property type="molecule type" value="Genomic_DNA"/>
</dbReference>
<dbReference type="Pfam" id="PF03279">
    <property type="entry name" value="Lip_A_acyltrans"/>
    <property type="match status" value="1"/>
</dbReference>
<organism evidence="7 8">
    <name type="scientific">Thermithiobacillus plumbiphilus</name>
    <dbReference type="NCBI Taxonomy" id="1729899"/>
    <lineage>
        <taxon>Bacteria</taxon>
        <taxon>Pseudomonadati</taxon>
        <taxon>Pseudomonadota</taxon>
        <taxon>Acidithiobacillia</taxon>
        <taxon>Acidithiobacillales</taxon>
        <taxon>Thermithiobacillaceae</taxon>
        <taxon>Thermithiobacillus</taxon>
    </lineage>
</organism>
<proteinExistence type="predicted"/>
<dbReference type="GO" id="GO:0016746">
    <property type="term" value="F:acyltransferase activity"/>
    <property type="evidence" value="ECO:0007669"/>
    <property type="project" value="UniProtKB-KW"/>
</dbReference>
<dbReference type="PANTHER" id="PTHR30606">
    <property type="entry name" value="LIPID A BIOSYNTHESIS LAUROYL ACYLTRANSFERASE"/>
    <property type="match status" value="1"/>
</dbReference>
<dbReference type="PANTHER" id="PTHR30606:SF9">
    <property type="entry name" value="LIPID A BIOSYNTHESIS LAUROYLTRANSFERASE"/>
    <property type="match status" value="1"/>
</dbReference>
<dbReference type="PIRSF" id="PIRSF026649">
    <property type="entry name" value="MsbB"/>
    <property type="match status" value="1"/>
</dbReference>
<dbReference type="CDD" id="cd07984">
    <property type="entry name" value="LPLAT_LABLAT-like"/>
    <property type="match status" value="1"/>
</dbReference>
<comment type="subcellular location">
    <subcellularLocation>
        <location evidence="1">Cell inner membrane</location>
    </subcellularLocation>
</comment>
<dbReference type="RefSeq" id="WP_341370529.1">
    <property type="nucleotide sequence ID" value="NZ_JBBPCO010000005.1"/>
</dbReference>
<sequence length="301" mass="33837">MNQASWQERIQAGLAEALLRLSTPLPDRLRSRLGRGLGHLVRLALPRPRRIAMRNLELCFPELRSDQRRALLREHFCQLGEAALELGPLWRGPRIRFEQLFAQIEGLEHVERAKAQGQGLILLSAHFGSWEAGALYMSLLTRLTALYMPTHNPAFSTLMVAGRSRFGATMTEKKRGFRPLIAALRRGEAIGILADQNVNEREGVFAPFFGMPASTSVAVAHLAKRSGVPVIYVFAFRLPRGAGFRLVFRPLPADYPCGNDETDATTMNAMLETAIREAPAQYWWVHRRFKTRPQGLPDPYA</sequence>
<keyword evidence="8" id="KW-1185">Reference proteome</keyword>
<accession>A0ABU9DAI8</accession>
<name>A0ABU9DAI8_9PROT</name>
<keyword evidence="2" id="KW-1003">Cell membrane</keyword>
<evidence type="ECO:0000256" key="5">
    <source>
        <dbReference type="ARBA" id="ARBA00023136"/>
    </source>
</evidence>
<dbReference type="Proteomes" id="UP001446205">
    <property type="component" value="Unassembled WGS sequence"/>
</dbReference>
<evidence type="ECO:0000256" key="3">
    <source>
        <dbReference type="ARBA" id="ARBA00022519"/>
    </source>
</evidence>
<reference evidence="7 8" key="1">
    <citation type="submission" date="2024-04" db="EMBL/GenBank/DDBJ databases">
        <authorList>
            <person name="Abashina T."/>
            <person name="Shaikin A."/>
        </authorList>
    </citation>
    <scope>NUCLEOTIDE SEQUENCE [LARGE SCALE GENOMIC DNA]</scope>
    <source>
        <strain evidence="7 8">AAFK</strain>
    </source>
</reference>
<comment type="caution">
    <text evidence="7">The sequence shown here is derived from an EMBL/GenBank/DDBJ whole genome shotgun (WGS) entry which is preliminary data.</text>
</comment>
<evidence type="ECO:0000313" key="7">
    <source>
        <dbReference type="EMBL" id="MEK8089473.1"/>
    </source>
</evidence>
<evidence type="ECO:0000256" key="4">
    <source>
        <dbReference type="ARBA" id="ARBA00022679"/>
    </source>
</evidence>
<gene>
    <name evidence="7" type="ORF">WOB96_06795</name>
</gene>
<keyword evidence="6 7" id="KW-0012">Acyltransferase</keyword>
<evidence type="ECO:0000256" key="2">
    <source>
        <dbReference type="ARBA" id="ARBA00022475"/>
    </source>
</evidence>
<evidence type="ECO:0000313" key="8">
    <source>
        <dbReference type="Proteomes" id="UP001446205"/>
    </source>
</evidence>
<evidence type="ECO:0000256" key="6">
    <source>
        <dbReference type="ARBA" id="ARBA00023315"/>
    </source>
</evidence>
<keyword evidence="4" id="KW-0808">Transferase</keyword>
<keyword evidence="5" id="KW-0472">Membrane</keyword>